<sequence>MPMSQLIHSASRLPINMTHVRQQFARRDSLEQARFFYDEIAARMIDRLGYIKISPERIIDAGCGPGHSIHLLAARYPQAAVTGVDHCEPFIAQCRSRLVPTGLKSLVSKLKRQQRFDFELADLASMPLPPESVDMIWSNLALHWHQQPHDVIREWRRVLSNSGLAMFSCLGPGTFRELRSAVDTAGIRTQVMQFVDMHDFGDILLENGFMDPVMDQEVITLTYRTVDALLKDVRGLGGNPSEARSDGLKGRQWYQRLRDALEAGRGDDGLLRLSLEVAYGHAWCKPVRQNAAGDTLVPVSAIRRATR</sequence>
<dbReference type="GO" id="GO:0102130">
    <property type="term" value="F:malonyl-CoA methyltransferase activity"/>
    <property type="evidence" value="ECO:0007669"/>
    <property type="project" value="UniProtKB-EC"/>
</dbReference>
<dbReference type="SUPFAM" id="SSF53335">
    <property type="entry name" value="S-adenosyl-L-methionine-dependent methyltransferases"/>
    <property type="match status" value="1"/>
</dbReference>
<dbReference type="eggNOG" id="COG4106">
    <property type="taxonomic scope" value="Bacteria"/>
</dbReference>
<keyword evidence="7 8" id="KW-0093">Biotin biosynthesis</keyword>
<dbReference type="UniPathway" id="UPA00078"/>
<evidence type="ECO:0000256" key="4">
    <source>
        <dbReference type="ARBA" id="ARBA00022603"/>
    </source>
</evidence>
<dbReference type="PANTHER" id="PTHR13090:SF1">
    <property type="entry name" value="ARGININE-HYDROXYLASE NDUFAF5, MITOCHONDRIAL"/>
    <property type="match status" value="1"/>
</dbReference>
<organism evidence="10 11">
    <name type="scientific">Advenella kashmirensis W13003</name>
    <dbReference type="NCBI Taxonomy" id="1424334"/>
    <lineage>
        <taxon>Bacteria</taxon>
        <taxon>Pseudomonadati</taxon>
        <taxon>Pseudomonadota</taxon>
        <taxon>Betaproteobacteria</taxon>
        <taxon>Burkholderiales</taxon>
        <taxon>Alcaligenaceae</taxon>
    </lineage>
</organism>
<evidence type="ECO:0000256" key="2">
    <source>
        <dbReference type="ARBA" id="ARBA00004746"/>
    </source>
</evidence>
<accession>V8QVG4</accession>
<dbReference type="Proteomes" id="UP000018733">
    <property type="component" value="Unassembled WGS sequence"/>
</dbReference>
<reference evidence="10 11" key="1">
    <citation type="journal article" date="2014" name="Genome Announc.">
        <title>Draft Genome Sequence of Advenella kashmirensis Strain W13003, a Polycyclic Aromatic Hydrocarbon-Degrading Bacterium.</title>
        <authorList>
            <person name="Wang X."/>
            <person name="Jin D."/>
            <person name="Zhou L."/>
            <person name="Wu L."/>
            <person name="An W."/>
            <person name="Zhao L."/>
        </authorList>
    </citation>
    <scope>NUCLEOTIDE SEQUENCE [LARGE SCALE GENOMIC DNA]</scope>
    <source>
        <strain evidence="10 11">W13003</strain>
    </source>
</reference>
<dbReference type="AlphaFoldDB" id="V8QVG4"/>
<comment type="pathway">
    <text evidence="2 8">Cofactor biosynthesis; biotin biosynthesis.</text>
</comment>
<dbReference type="EC" id="2.1.1.197" evidence="3 8"/>
<comment type="similarity">
    <text evidence="8">Belongs to the methyltransferase superfamily.</text>
</comment>
<dbReference type="PANTHER" id="PTHR13090">
    <property type="entry name" value="ARGININE-HYDROXYLASE NDUFAF5, MITOCHONDRIAL"/>
    <property type="match status" value="1"/>
</dbReference>
<evidence type="ECO:0000313" key="10">
    <source>
        <dbReference type="EMBL" id="ETF03310.1"/>
    </source>
</evidence>
<dbReference type="CDD" id="cd02440">
    <property type="entry name" value="AdoMet_MTases"/>
    <property type="match status" value="1"/>
</dbReference>
<feature type="domain" description="Methyltransferase type 11" evidence="9">
    <location>
        <begin position="60"/>
        <end position="166"/>
    </location>
</feature>
<dbReference type="GO" id="GO:0009102">
    <property type="term" value="P:biotin biosynthetic process"/>
    <property type="evidence" value="ECO:0007669"/>
    <property type="project" value="UniProtKB-UniRule"/>
</dbReference>
<keyword evidence="5 8" id="KW-0808">Transferase</keyword>
<comment type="catalytic activity">
    <reaction evidence="1 8">
        <text>malonyl-[ACP] + S-adenosyl-L-methionine = malonyl-[ACP] methyl ester + S-adenosyl-L-homocysteine</text>
        <dbReference type="Rhea" id="RHEA:17105"/>
        <dbReference type="Rhea" id="RHEA-COMP:9623"/>
        <dbReference type="Rhea" id="RHEA-COMP:9954"/>
        <dbReference type="ChEBI" id="CHEBI:57856"/>
        <dbReference type="ChEBI" id="CHEBI:59789"/>
        <dbReference type="ChEBI" id="CHEBI:78449"/>
        <dbReference type="ChEBI" id="CHEBI:78845"/>
        <dbReference type="EC" id="2.1.1.197"/>
    </reaction>
</comment>
<keyword evidence="6 8" id="KW-0949">S-adenosyl-L-methionine</keyword>
<keyword evidence="11" id="KW-1185">Reference proteome</keyword>
<evidence type="ECO:0000313" key="11">
    <source>
        <dbReference type="Proteomes" id="UP000018733"/>
    </source>
</evidence>
<dbReference type="InterPro" id="IPR011814">
    <property type="entry name" value="BioC"/>
</dbReference>
<evidence type="ECO:0000256" key="5">
    <source>
        <dbReference type="ARBA" id="ARBA00022679"/>
    </source>
</evidence>
<proteinExistence type="inferred from homology"/>
<dbReference type="HOGENOM" id="CLU_046586_2_1_4"/>
<dbReference type="STRING" id="1424334.W822_10985"/>
<dbReference type="Gene3D" id="3.40.50.150">
    <property type="entry name" value="Vaccinia Virus protein VP39"/>
    <property type="match status" value="1"/>
</dbReference>
<comment type="function">
    <text evidence="8">Converts the free carboxyl group of a malonyl-thioester to its methyl ester by transfer of a methyl group from S-adenosyl-L-methionine (SAM). It allows to synthesize pimeloyl-ACP via the fatty acid synthetic pathway.</text>
</comment>
<dbReference type="InterPro" id="IPR013216">
    <property type="entry name" value="Methyltransf_11"/>
</dbReference>
<evidence type="ECO:0000256" key="1">
    <source>
        <dbReference type="ARBA" id="ARBA00000852"/>
    </source>
</evidence>
<dbReference type="GO" id="GO:0010340">
    <property type="term" value="F:carboxyl-O-methyltransferase activity"/>
    <property type="evidence" value="ECO:0007669"/>
    <property type="project" value="UniProtKB-UniRule"/>
</dbReference>
<keyword evidence="4 8" id="KW-0489">Methyltransferase</keyword>
<dbReference type="GO" id="GO:0032259">
    <property type="term" value="P:methylation"/>
    <property type="evidence" value="ECO:0007669"/>
    <property type="project" value="UniProtKB-KW"/>
</dbReference>
<dbReference type="HAMAP" id="MF_00835">
    <property type="entry name" value="BioC"/>
    <property type="match status" value="1"/>
</dbReference>
<evidence type="ECO:0000259" key="9">
    <source>
        <dbReference type="Pfam" id="PF08241"/>
    </source>
</evidence>
<gene>
    <name evidence="8" type="primary">bioC</name>
    <name evidence="10" type="ORF">W822_10985</name>
</gene>
<dbReference type="Pfam" id="PF08241">
    <property type="entry name" value="Methyltransf_11"/>
    <property type="match status" value="1"/>
</dbReference>
<evidence type="ECO:0000256" key="8">
    <source>
        <dbReference type="HAMAP-Rule" id="MF_00835"/>
    </source>
</evidence>
<name>V8QVG4_9BURK</name>
<protein>
    <recommendedName>
        <fullName evidence="3 8">Malonyl-[acyl-carrier protein] O-methyltransferase</fullName>
        <shortName evidence="8">Malonyl-ACP O-methyltransferase</shortName>
        <ecNumber evidence="3 8">2.1.1.197</ecNumber>
    </recommendedName>
    <alternativeName>
        <fullName evidence="8">Biotin synthesis protein BioC</fullName>
    </alternativeName>
</protein>
<dbReference type="GO" id="GO:0008757">
    <property type="term" value="F:S-adenosylmethionine-dependent methyltransferase activity"/>
    <property type="evidence" value="ECO:0007669"/>
    <property type="project" value="InterPro"/>
</dbReference>
<dbReference type="EMBL" id="AYXT01000009">
    <property type="protein sequence ID" value="ETF03310.1"/>
    <property type="molecule type" value="Genomic_DNA"/>
</dbReference>
<dbReference type="PATRIC" id="fig|1424334.3.peg.2210"/>
<dbReference type="InterPro" id="IPR029063">
    <property type="entry name" value="SAM-dependent_MTases_sf"/>
</dbReference>
<evidence type="ECO:0000256" key="3">
    <source>
        <dbReference type="ARBA" id="ARBA00012327"/>
    </source>
</evidence>
<evidence type="ECO:0000256" key="7">
    <source>
        <dbReference type="ARBA" id="ARBA00022756"/>
    </source>
</evidence>
<evidence type="ECO:0000256" key="6">
    <source>
        <dbReference type="ARBA" id="ARBA00022691"/>
    </source>
</evidence>
<dbReference type="InterPro" id="IPR050602">
    <property type="entry name" value="Malonyl-ACP_OMT"/>
</dbReference>
<comment type="caution">
    <text evidence="10">The sequence shown here is derived from an EMBL/GenBank/DDBJ whole genome shotgun (WGS) entry which is preliminary data.</text>
</comment>